<dbReference type="Gene3D" id="3.40.430.10">
    <property type="entry name" value="Dihydrofolate Reductase, subunit A"/>
    <property type="match status" value="1"/>
</dbReference>
<dbReference type="GO" id="GO:0008703">
    <property type="term" value="F:5-amino-6-(5-phosphoribosylamino)uracil reductase activity"/>
    <property type="evidence" value="ECO:0007669"/>
    <property type="project" value="InterPro"/>
</dbReference>
<dbReference type="GO" id="GO:0009231">
    <property type="term" value="P:riboflavin biosynthetic process"/>
    <property type="evidence" value="ECO:0007669"/>
    <property type="project" value="InterPro"/>
</dbReference>
<dbReference type="InterPro" id="IPR002734">
    <property type="entry name" value="RibDG_C"/>
</dbReference>
<dbReference type="InterPro" id="IPR024072">
    <property type="entry name" value="DHFR-like_dom_sf"/>
</dbReference>
<gene>
    <name evidence="2" type="ORF">BN1051_02399</name>
</gene>
<protein>
    <recommendedName>
        <fullName evidence="1">Bacterial bifunctional deaminase-reductase C-terminal domain-containing protein</fullName>
    </recommendedName>
</protein>
<accession>A0A078MW24</accession>
<dbReference type="AlphaFoldDB" id="A0A078MW24"/>
<dbReference type="EMBL" id="LN483071">
    <property type="protein sequence ID" value="CEA09036.1"/>
    <property type="molecule type" value="Genomic_DNA"/>
</dbReference>
<dbReference type="PANTHER" id="PTHR38011:SF11">
    <property type="entry name" value="2,5-DIAMINO-6-RIBOSYLAMINO-4(3H)-PYRIMIDINONE 5'-PHOSPHATE REDUCTASE"/>
    <property type="match status" value="1"/>
</dbReference>
<reference evidence="2" key="1">
    <citation type="submission" date="2014-07" db="EMBL/GenBank/DDBJ databases">
        <authorList>
            <person name="Urmite Genomes Urmite Genomes"/>
        </authorList>
    </citation>
    <scope>NUCLEOTIDE SEQUENCE</scope>
    <source>
        <strain evidence="2">11W110_air</strain>
    </source>
</reference>
<dbReference type="PATRIC" id="fig|1461584.3.peg.2374"/>
<proteinExistence type="predicted"/>
<organism evidence="2">
    <name type="scientific">Arthrobacter saudimassiliensis</name>
    <dbReference type="NCBI Taxonomy" id="1461584"/>
    <lineage>
        <taxon>Bacteria</taxon>
        <taxon>Bacillati</taxon>
        <taxon>Actinomycetota</taxon>
        <taxon>Actinomycetes</taxon>
        <taxon>Micrococcales</taxon>
        <taxon>Micrococcaceae</taxon>
        <taxon>Arthrobacter</taxon>
    </lineage>
</organism>
<feature type="domain" description="Bacterial bifunctional deaminase-reductase C-terminal" evidence="1">
    <location>
        <begin position="4"/>
        <end position="177"/>
    </location>
</feature>
<dbReference type="PANTHER" id="PTHR38011">
    <property type="entry name" value="DIHYDROFOLATE REDUCTASE FAMILY PROTEIN (AFU_ORTHOLOGUE AFUA_8G06820)"/>
    <property type="match status" value="1"/>
</dbReference>
<dbReference type="InterPro" id="IPR050765">
    <property type="entry name" value="Riboflavin_Biosynth_HTPR"/>
</dbReference>
<dbReference type="Pfam" id="PF01872">
    <property type="entry name" value="RibD_C"/>
    <property type="match status" value="1"/>
</dbReference>
<sequence>MGQLIVTEFISLDGVIDSPGGGPHPHAGWTFHDVPFDEAAYEIKDREQREAAALLLGRVSYDEFAPVWPAMEEFAEYNAMPKYVVSTTLSDPEWENTTVLGSVDEVARVKDDTDGNLLLHGSATLAKSLAAADLVDRYHLLVFPVVLGRGRRLFDDTVDTHGTLRLAEHEAYSNGIVKSVYDVVR</sequence>
<dbReference type="SUPFAM" id="SSF53597">
    <property type="entry name" value="Dihydrofolate reductase-like"/>
    <property type="match status" value="1"/>
</dbReference>
<name>A0A078MW24_9MICC</name>
<evidence type="ECO:0000259" key="1">
    <source>
        <dbReference type="Pfam" id="PF01872"/>
    </source>
</evidence>
<evidence type="ECO:0000313" key="2">
    <source>
        <dbReference type="EMBL" id="CEA09036.1"/>
    </source>
</evidence>